<feature type="domain" description="Periplasmic binding protein" evidence="5">
    <location>
        <begin position="56"/>
        <end position="315"/>
    </location>
</feature>
<proteinExistence type="inferred from homology"/>
<organism evidence="6 7">
    <name type="scientific">Cohnella boryungensis</name>
    <dbReference type="NCBI Taxonomy" id="768479"/>
    <lineage>
        <taxon>Bacteria</taxon>
        <taxon>Bacillati</taxon>
        <taxon>Bacillota</taxon>
        <taxon>Bacilli</taxon>
        <taxon>Bacillales</taxon>
        <taxon>Paenibacillaceae</taxon>
        <taxon>Cohnella</taxon>
    </lineage>
</organism>
<dbReference type="Pfam" id="PF13407">
    <property type="entry name" value="Peripla_BP_4"/>
    <property type="match status" value="1"/>
</dbReference>
<name>A0ABV8S6E6_9BACL</name>
<accession>A0ABV8S6E6</accession>
<evidence type="ECO:0000313" key="7">
    <source>
        <dbReference type="Proteomes" id="UP001595755"/>
    </source>
</evidence>
<evidence type="ECO:0000256" key="3">
    <source>
        <dbReference type="ARBA" id="ARBA00022729"/>
    </source>
</evidence>
<dbReference type="RefSeq" id="WP_204600582.1">
    <property type="nucleotide sequence ID" value="NZ_JBHSED010000003.1"/>
</dbReference>
<reference evidence="7" key="1">
    <citation type="journal article" date="2019" name="Int. J. Syst. Evol. Microbiol.">
        <title>The Global Catalogue of Microorganisms (GCM) 10K type strain sequencing project: providing services to taxonomists for standard genome sequencing and annotation.</title>
        <authorList>
            <consortium name="The Broad Institute Genomics Platform"/>
            <consortium name="The Broad Institute Genome Sequencing Center for Infectious Disease"/>
            <person name="Wu L."/>
            <person name="Ma J."/>
        </authorList>
    </citation>
    <scope>NUCLEOTIDE SEQUENCE [LARGE SCALE GENOMIC DNA]</scope>
    <source>
        <strain evidence="7">CGMCC 4.1641</strain>
    </source>
</reference>
<evidence type="ECO:0000313" key="6">
    <source>
        <dbReference type="EMBL" id="MFC4302537.1"/>
    </source>
</evidence>
<evidence type="ECO:0000256" key="1">
    <source>
        <dbReference type="ARBA" id="ARBA00004196"/>
    </source>
</evidence>
<protein>
    <submittedName>
        <fullName evidence="6">ABC transporter substrate-binding protein</fullName>
    </submittedName>
</protein>
<dbReference type="InterPro" id="IPR025997">
    <property type="entry name" value="SBP_2_dom"/>
</dbReference>
<gene>
    <name evidence="6" type="ORF">ACFO1S_03670</name>
</gene>
<evidence type="ECO:0000256" key="2">
    <source>
        <dbReference type="ARBA" id="ARBA00007639"/>
    </source>
</evidence>
<dbReference type="CDD" id="cd19999">
    <property type="entry name" value="PBP1_ABC_sugar_binding-like"/>
    <property type="match status" value="1"/>
</dbReference>
<sequence>MRKGLSIVLGIVLASVLVLSACSKKESGSEGSAPASGSSASASQGGSDKEIKPIVVGMSNGYIGNGWRTQMTEAIEQLAEEYKKKGWVEKIIVQHAGVDVNNQIAQIRNMINAKVDLLLIDPNSETALNPVIEEAVKKGITVITFDQPVTTPKAINVVIDQQQFGKNLAEWFVHELGGKGDIVIVSGLAGHPANVNRLIGMKEVLGRYPDIKVLTEVNGNWDEANAQQVTSNLIASYPKIDGVLTQDGMALGVVNAFQAANKELPVITGENNVAFLKKWKELKDAQGFNTYGQNNPPGIGATALGIGVRLLQGKKSKLPMKDNTYYYPIGTHIKNDNLEAELAKVSDKPDTYTLDEMLSEEQLNSYFE</sequence>
<keyword evidence="7" id="KW-1185">Reference proteome</keyword>
<dbReference type="EMBL" id="JBHSED010000003">
    <property type="protein sequence ID" value="MFC4302537.1"/>
    <property type="molecule type" value="Genomic_DNA"/>
</dbReference>
<dbReference type="PROSITE" id="PS51257">
    <property type="entry name" value="PROKAR_LIPOPROTEIN"/>
    <property type="match status" value="1"/>
</dbReference>
<comment type="subcellular location">
    <subcellularLocation>
        <location evidence="1">Cell envelope</location>
    </subcellularLocation>
</comment>
<dbReference type="PANTHER" id="PTHR46847:SF1">
    <property type="entry name" value="D-ALLOSE-BINDING PERIPLASMIC PROTEIN-RELATED"/>
    <property type="match status" value="1"/>
</dbReference>
<keyword evidence="3" id="KW-0732">Signal</keyword>
<feature type="region of interest" description="Disordered" evidence="4">
    <location>
        <begin position="27"/>
        <end position="47"/>
    </location>
</feature>
<dbReference type="SUPFAM" id="SSF53822">
    <property type="entry name" value="Periplasmic binding protein-like I"/>
    <property type="match status" value="1"/>
</dbReference>
<evidence type="ECO:0000256" key="4">
    <source>
        <dbReference type="SAM" id="MobiDB-lite"/>
    </source>
</evidence>
<comment type="caution">
    <text evidence="6">The sequence shown here is derived from an EMBL/GenBank/DDBJ whole genome shotgun (WGS) entry which is preliminary data.</text>
</comment>
<dbReference type="Gene3D" id="3.40.50.2300">
    <property type="match status" value="2"/>
</dbReference>
<feature type="compositionally biased region" description="Low complexity" evidence="4">
    <location>
        <begin position="29"/>
        <end position="46"/>
    </location>
</feature>
<evidence type="ECO:0000259" key="5">
    <source>
        <dbReference type="Pfam" id="PF13407"/>
    </source>
</evidence>
<dbReference type="InterPro" id="IPR028082">
    <property type="entry name" value="Peripla_BP_I"/>
</dbReference>
<dbReference type="PANTHER" id="PTHR46847">
    <property type="entry name" value="D-ALLOSE-BINDING PERIPLASMIC PROTEIN-RELATED"/>
    <property type="match status" value="1"/>
</dbReference>
<comment type="similarity">
    <text evidence="2">Belongs to the bacterial solute-binding protein 2 family.</text>
</comment>
<dbReference type="Proteomes" id="UP001595755">
    <property type="component" value="Unassembled WGS sequence"/>
</dbReference>